<sequence length="213" mass="24945">MALLGTQEILIAITLFIFINYWRLSKNTTLHFLGTQEILIVVLLFISIHYWRVNKCTTLHLLGTREIFVVVVVFIFIHYWRLSKNTTHITKWSFFGMLPGILLNLSNIHEYSNSILKHHGDVFQRLTFDNICSIVLGYDLNCLSIEFAQVDSGKAFNEVEDALFGINIMPRCIWKLQKWLQVGKENKLIEGRKTIEQLLYDEIKSKRDRRIQG</sequence>
<evidence type="ECO:0000256" key="4">
    <source>
        <dbReference type="ARBA" id="ARBA00022723"/>
    </source>
</evidence>
<keyword evidence="6" id="KW-0408">Iron</keyword>
<evidence type="ECO:0000256" key="5">
    <source>
        <dbReference type="ARBA" id="ARBA00023002"/>
    </source>
</evidence>
<protein>
    <submittedName>
        <fullName evidence="9">Uncharacterized protein</fullName>
    </submittedName>
</protein>
<dbReference type="Gene3D" id="1.10.630.10">
    <property type="entry name" value="Cytochrome P450"/>
    <property type="match status" value="1"/>
</dbReference>
<proteinExistence type="inferred from homology"/>
<dbReference type="AlphaFoldDB" id="A0AAV1YGQ3"/>
<reference evidence="9 10" key="1">
    <citation type="submission" date="2024-03" db="EMBL/GenBank/DDBJ databases">
        <authorList>
            <person name="Martinez-Hernandez J."/>
        </authorList>
    </citation>
    <scope>NUCLEOTIDE SEQUENCE [LARGE SCALE GENOMIC DNA]</scope>
</reference>
<evidence type="ECO:0000313" key="10">
    <source>
        <dbReference type="Proteomes" id="UP001497480"/>
    </source>
</evidence>
<dbReference type="GO" id="GO:0016705">
    <property type="term" value="F:oxidoreductase activity, acting on paired donors, with incorporation or reduction of molecular oxygen"/>
    <property type="evidence" value="ECO:0007669"/>
    <property type="project" value="InterPro"/>
</dbReference>
<keyword evidence="5" id="KW-0560">Oxidoreductase</keyword>
<organism evidence="9 10">
    <name type="scientific">Lupinus luteus</name>
    <name type="common">European yellow lupine</name>
    <dbReference type="NCBI Taxonomy" id="3873"/>
    <lineage>
        <taxon>Eukaryota</taxon>
        <taxon>Viridiplantae</taxon>
        <taxon>Streptophyta</taxon>
        <taxon>Embryophyta</taxon>
        <taxon>Tracheophyta</taxon>
        <taxon>Spermatophyta</taxon>
        <taxon>Magnoliopsida</taxon>
        <taxon>eudicotyledons</taxon>
        <taxon>Gunneridae</taxon>
        <taxon>Pentapetalae</taxon>
        <taxon>rosids</taxon>
        <taxon>fabids</taxon>
        <taxon>Fabales</taxon>
        <taxon>Fabaceae</taxon>
        <taxon>Papilionoideae</taxon>
        <taxon>50 kb inversion clade</taxon>
        <taxon>genistoids sensu lato</taxon>
        <taxon>core genistoids</taxon>
        <taxon>Genisteae</taxon>
        <taxon>Lupinus</taxon>
    </lineage>
</organism>
<comment type="caution">
    <text evidence="9">The sequence shown here is derived from an EMBL/GenBank/DDBJ whole genome shotgun (WGS) entry which is preliminary data.</text>
</comment>
<keyword evidence="4" id="KW-0479">Metal-binding</keyword>
<dbReference type="InterPro" id="IPR036396">
    <property type="entry name" value="Cyt_P450_sf"/>
</dbReference>
<dbReference type="PANTHER" id="PTHR24296">
    <property type="entry name" value="CYTOCHROME P450"/>
    <property type="match status" value="1"/>
</dbReference>
<feature type="transmembrane region" description="Helical" evidence="8">
    <location>
        <begin position="30"/>
        <end position="50"/>
    </location>
</feature>
<dbReference type="GO" id="GO:0004497">
    <property type="term" value="F:monooxygenase activity"/>
    <property type="evidence" value="ECO:0007669"/>
    <property type="project" value="UniProtKB-KW"/>
</dbReference>
<keyword evidence="10" id="KW-1185">Reference proteome</keyword>
<dbReference type="SUPFAM" id="SSF48264">
    <property type="entry name" value="Cytochrome P450"/>
    <property type="match status" value="1"/>
</dbReference>
<evidence type="ECO:0000256" key="1">
    <source>
        <dbReference type="ARBA" id="ARBA00001971"/>
    </source>
</evidence>
<keyword evidence="3" id="KW-0349">Heme</keyword>
<dbReference type="GO" id="GO:0005506">
    <property type="term" value="F:iron ion binding"/>
    <property type="evidence" value="ECO:0007669"/>
    <property type="project" value="InterPro"/>
</dbReference>
<dbReference type="EMBL" id="CAXHTB010000024">
    <property type="protein sequence ID" value="CAL0332997.1"/>
    <property type="molecule type" value="Genomic_DNA"/>
</dbReference>
<keyword evidence="8" id="KW-1133">Transmembrane helix</keyword>
<keyword evidence="8" id="KW-0472">Membrane</keyword>
<dbReference type="Proteomes" id="UP001497480">
    <property type="component" value="Unassembled WGS sequence"/>
</dbReference>
<evidence type="ECO:0000256" key="2">
    <source>
        <dbReference type="ARBA" id="ARBA00010617"/>
    </source>
</evidence>
<keyword evidence="8" id="KW-0812">Transmembrane</keyword>
<evidence type="ECO:0000256" key="3">
    <source>
        <dbReference type="ARBA" id="ARBA00022617"/>
    </source>
</evidence>
<keyword evidence="7" id="KW-0503">Monooxygenase</keyword>
<gene>
    <name evidence="9" type="ORF">LLUT_LOCUS34057</name>
</gene>
<name>A0AAV1YGQ3_LUPLU</name>
<feature type="transmembrane region" description="Helical" evidence="8">
    <location>
        <begin position="7"/>
        <end position="24"/>
    </location>
</feature>
<evidence type="ECO:0000313" key="9">
    <source>
        <dbReference type="EMBL" id="CAL0332997.1"/>
    </source>
</evidence>
<evidence type="ECO:0000256" key="8">
    <source>
        <dbReference type="SAM" id="Phobius"/>
    </source>
</evidence>
<feature type="transmembrane region" description="Helical" evidence="8">
    <location>
        <begin position="62"/>
        <end position="80"/>
    </location>
</feature>
<accession>A0AAV1YGQ3</accession>
<comment type="similarity">
    <text evidence="2">Belongs to the cytochrome P450 family.</text>
</comment>
<comment type="cofactor">
    <cofactor evidence="1">
        <name>heme</name>
        <dbReference type="ChEBI" id="CHEBI:30413"/>
    </cofactor>
</comment>
<evidence type="ECO:0000256" key="7">
    <source>
        <dbReference type="ARBA" id="ARBA00023033"/>
    </source>
</evidence>
<evidence type="ECO:0000256" key="6">
    <source>
        <dbReference type="ARBA" id="ARBA00023004"/>
    </source>
</evidence>
<dbReference type="GO" id="GO:0020037">
    <property type="term" value="F:heme binding"/>
    <property type="evidence" value="ECO:0007669"/>
    <property type="project" value="InterPro"/>
</dbReference>